<dbReference type="GO" id="GO:0050568">
    <property type="term" value="F:protein-glutamine glutaminase activity"/>
    <property type="evidence" value="ECO:0007669"/>
    <property type="project" value="UniProtKB-EC"/>
</dbReference>
<evidence type="ECO:0000256" key="1">
    <source>
        <dbReference type="ARBA" id="ARBA00001913"/>
    </source>
</evidence>
<dbReference type="GO" id="GO:0005634">
    <property type="term" value="C:nucleus"/>
    <property type="evidence" value="ECO:0007669"/>
    <property type="project" value="UniProtKB-SubCell"/>
</dbReference>
<keyword evidence="20" id="KW-0496">Mitochondrion</keyword>
<dbReference type="Pfam" id="PF00868">
    <property type="entry name" value="Transglut_N"/>
    <property type="match status" value="1"/>
</dbReference>
<dbReference type="GO" id="GO:0045785">
    <property type="term" value="P:positive regulation of cell adhesion"/>
    <property type="evidence" value="ECO:0007669"/>
    <property type="project" value="Ensembl"/>
</dbReference>
<keyword evidence="24" id="KW-0012">Acyltransferase</keyword>
<dbReference type="EC" id="2.3.2.13" evidence="25"/>
<evidence type="ECO:0000256" key="5">
    <source>
        <dbReference type="ARBA" id="ARBA00004286"/>
    </source>
</evidence>
<dbReference type="GO" id="GO:0007200">
    <property type="term" value="P:phospholipase C-activating G protein-coupled receptor signaling pathway"/>
    <property type="evidence" value="ECO:0007669"/>
    <property type="project" value="Ensembl"/>
</dbReference>
<evidence type="ECO:0000256" key="33">
    <source>
        <dbReference type="ARBA" id="ARBA00042105"/>
    </source>
</evidence>
<dbReference type="FunFam" id="2.60.40.10:FF:000278">
    <property type="entry name" value="Protein-glutamine gamma-glutamyltransferase 2"/>
    <property type="match status" value="1"/>
</dbReference>
<dbReference type="GO" id="GO:0120299">
    <property type="term" value="F:peptide histaminyltransferase activity"/>
    <property type="evidence" value="ECO:0007669"/>
    <property type="project" value="Ensembl"/>
</dbReference>
<dbReference type="Gene3D" id="2.60.40.10">
    <property type="entry name" value="Immunoglobulins"/>
    <property type="match status" value="3"/>
</dbReference>
<evidence type="ECO:0000256" key="39">
    <source>
        <dbReference type="ARBA" id="ARBA00047876"/>
    </source>
</evidence>
<reference evidence="44" key="2">
    <citation type="submission" date="2025-09" db="UniProtKB">
        <authorList>
            <consortium name="Ensembl"/>
        </authorList>
    </citation>
    <scope>IDENTIFICATION</scope>
</reference>
<evidence type="ECO:0000256" key="42">
    <source>
        <dbReference type="PIRSR" id="PIRSR000459-1"/>
    </source>
</evidence>
<evidence type="ECO:0000256" key="11">
    <source>
        <dbReference type="ARBA" id="ARBA00022490"/>
    </source>
</evidence>
<keyword evidence="9" id="KW-0158">Chromosome</keyword>
<dbReference type="Ensembl" id="ENSCABT00000006335.1">
    <property type="protein sequence ID" value="ENSCABP00000005829.1"/>
    <property type="gene ID" value="ENSCABG00000004279.1"/>
</dbReference>
<evidence type="ECO:0000256" key="37">
    <source>
        <dbReference type="ARBA" id="ARBA00043138"/>
    </source>
</evidence>
<dbReference type="GO" id="GO:0000786">
    <property type="term" value="C:nucleosome"/>
    <property type="evidence" value="ECO:0007669"/>
    <property type="project" value="Ensembl"/>
</dbReference>
<dbReference type="AlphaFoldDB" id="A0A8C0GE38"/>
<evidence type="ECO:0000256" key="40">
    <source>
        <dbReference type="ARBA" id="ARBA00048230"/>
    </source>
</evidence>
<dbReference type="SUPFAM" id="SSF81296">
    <property type="entry name" value="E set domains"/>
    <property type="match status" value="1"/>
</dbReference>
<keyword evidence="21" id="KW-0342">GTP-binding</keyword>
<evidence type="ECO:0000256" key="35">
    <source>
        <dbReference type="ARBA" id="ARBA00042912"/>
    </source>
</evidence>
<feature type="active site" evidence="42">
    <location>
        <position position="366"/>
    </location>
</feature>
<evidence type="ECO:0000256" key="17">
    <source>
        <dbReference type="ARBA" id="ARBA00022741"/>
    </source>
</evidence>
<evidence type="ECO:0000256" key="41">
    <source>
        <dbReference type="ARBA" id="ARBA00048365"/>
    </source>
</evidence>
<evidence type="ECO:0000256" key="34">
    <source>
        <dbReference type="ARBA" id="ARBA00042239"/>
    </source>
</evidence>
<evidence type="ECO:0000256" key="6">
    <source>
        <dbReference type="ARBA" id="ARBA00004498"/>
    </source>
</evidence>
<dbReference type="GO" id="GO:2000425">
    <property type="term" value="P:regulation of apoptotic cell clearance"/>
    <property type="evidence" value="ECO:0007669"/>
    <property type="project" value="Ensembl"/>
</dbReference>
<dbReference type="GO" id="GO:0005509">
    <property type="term" value="F:calcium ion binding"/>
    <property type="evidence" value="ECO:0007669"/>
    <property type="project" value="Ensembl"/>
</dbReference>
<evidence type="ECO:0000256" key="32">
    <source>
        <dbReference type="ARBA" id="ARBA00042099"/>
    </source>
</evidence>
<dbReference type="GO" id="GO:1903351">
    <property type="term" value="P:cellular response to dopamine"/>
    <property type="evidence" value="ECO:0007669"/>
    <property type="project" value="Ensembl"/>
</dbReference>
<feature type="domain" description="Transglutaminase-like" evidence="43">
    <location>
        <begin position="277"/>
        <end position="369"/>
    </location>
</feature>
<comment type="catalytic activity">
    <reaction evidence="39">
        <text>L-glutaminyl-[protein] + histamine = 5-histaminyl-L-glutamyl-[protein] + NH4(+)</text>
        <dbReference type="Rhea" id="RHEA:66564"/>
        <dbReference type="Rhea" id="RHEA-COMP:10207"/>
        <dbReference type="Rhea" id="RHEA-COMP:17056"/>
        <dbReference type="ChEBI" id="CHEBI:28938"/>
        <dbReference type="ChEBI" id="CHEBI:30011"/>
        <dbReference type="ChEBI" id="CHEBI:58432"/>
        <dbReference type="ChEBI" id="CHEBI:167179"/>
    </reaction>
    <physiologicalReaction direction="left-to-right" evidence="39">
        <dbReference type="Rhea" id="RHEA:66565"/>
    </physiologicalReaction>
</comment>
<dbReference type="InterPro" id="IPR023608">
    <property type="entry name" value="Transglutaminase_animal"/>
</dbReference>
<dbReference type="SUPFAM" id="SSF54001">
    <property type="entry name" value="Cysteine proteinases"/>
    <property type="match status" value="1"/>
</dbReference>
<dbReference type="GO" id="GO:0032471">
    <property type="term" value="P:negative regulation of endoplasmic reticulum calcium ion concentration"/>
    <property type="evidence" value="ECO:0007669"/>
    <property type="project" value="Ensembl"/>
</dbReference>
<comment type="catalytic activity">
    <reaction evidence="41">
        <text>L-glutaminyl-[protein] + dopamine = 5-dopaminyl-L-glutamyl-[protein] + NH4(+)</text>
        <dbReference type="Rhea" id="RHEA:66556"/>
        <dbReference type="Rhea" id="RHEA-COMP:10207"/>
        <dbReference type="Rhea" id="RHEA-COMP:17053"/>
        <dbReference type="ChEBI" id="CHEBI:28938"/>
        <dbReference type="ChEBI" id="CHEBI:30011"/>
        <dbReference type="ChEBI" id="CHEBI:59905"/>
        <dbReference type="ChEBI" id="CHEBI:167175"/>
    </reaction>
    <physiologicalReaction direction="left-to-right" evidence="41">
        <dbReference type="Rhea" id="RHEA:66557"/>
    </physiologicalReaction>
</comment>
<dbReference type="PIRSF" id="PIRSF000459">
    <property type="entry name" value="TGM_EBP42"/>
    <property type="match status" value="1"/>
</dbReference>
<evidence type="ECO:0000256" key="18">
    <source>
        <dbReference type="ARBA" id="ARBA00022801"/>
    </source>
</evidence>
<evidence type="ECO:0000256" key="23">
    <source>
        <dbReference type="ARBA" id="ARBA00023242"/>
    </source>
</evidence>
<dbReference type="Gene3D" id="3.90.260.10">
    <property type="entry name" value="Transglutaminase-like"/>
    <property type="match status" value="1"/>
</dbReference>
<reference evidence="44" key="1">
    <citation type="submission" date="2025-08" db="UniProtKB">
        <authorList>
            <consortium name="Ensembl"/>
        </authorList>
    </citation>
    <scope>IDENTIFICATION</scope>
</reference>
<evidence type="ECO:0000256" key="16">
    <source>
        <dbReference type="ARBA" id="ARBA00022723"/>
    </source>
</evidence>
<dbReference type="GO" id="GO:0005829">
    <property type="term" value="C:cytosol"/>
    <property type="evidence" value="ECO:0007669"/>
    <property type="project" value="UniProtKB-SubCell"/>
</dbReference>
<dbReference type="GO" id="GO:0043277">
    <property type="term" value="P:apoptotic cell clearance"/>
    <property type="evidence" value="ECO:0007669"/>
    <property type="project" value="Ensembl"/>
</dbReference>
<evidence type="ECO:0000256" key="31">
    <source>
        <dbReference type="ARBA" id="ARBA00041677"/>
    </source>
</evidence>
<evidence type="ECO:0000256" key="21">
    <source>
        <dbReference type="ARBA" id="ARBA00023134"/>
    </source>
</evidence>
<dbReference type="PROSITE" id="PS00547">
    <property type="entry name" value="TRANSGLUTAMINASES"/>
    <property type="match status" value="1"/>
</dbReference>
<keyword evidence="18" id="KW-0378">Hydrolase</keyword>
<dbReference type="SMART" id="SM00460">
    <property type="entry name" value="TGc"/>
    <property type="match status" value="1"/>
</dbReference>
<dbReference type="GO" id="GO:1904015">
    <property type="term" value="P:cellular response to serotonin"/>
    <property type="evidence" value="ECO:0007669"/>
    <property type="project" value="Ensembl"/>
</dbReference>
<dbReference type="GO" id="GO:0005739">
    <property type="term" value="C:mitochondrion"/>
    <property type="evidence" value="ECO:0007669"/>
    <property type="project" value="UniProtKB-SubCell"/>
</dbReference>
<dbReference type="FunFam" id="2.60.40.10:FF:000090">
    <property type="entry name" value="Protein-glutamine gamma-glutamyltransferase 2"/>
    <property type="match status" value="1"/>
</dbReference>
<dbReference type="InterPro" id="IPR038765">
    <property type="entry name" value="Papain-like_cys_pep_sf"/>
</dbReference>
<keyword evidence="23" id="KW-0539">Nucleus</keyword>
<dbReference type="GO" id="GO:0060662">
    <property type="term" value="P:salivary gland cavitation"/>
    <property type="evidence" value="ECO:0007669"/>
    <property type="project" value="Ensembl"/>
</dbReference>
<organism evidence="44 45">
    <name type="scientific">Chelonoidis abingdonii</name>
    <name type="common">Abingdon island giant tortoise</name>
    <name type="synonym">Testudo abingdonii</name>
    <dbReference type="NCBI Taxonomy" id="106734"/>
    <lineage>
        <taxon>Eukaryota</taxon>
        <taxon>Metazoa</taxon>
        <taxon>Chordata</taxon>
        <taxon>Craniata</taxon>
        <taxon>Vertebrata</taxon>
        <taxon>Euteleostomi</taxon>
        <taxon>Archelosauria</taxon>
        <taxon>Testudinata</taxon>
        <taxon>Testudines</taxon>
        <taxon>Cryptodira</taxon>
        <taxon>Durocryptodira</taxon>
        <taxon>Testudinoidea</taxon>
        <taxon>Testudinidae</taxon>
        <taxon>Chelonoidis</taxon>
    </lineage>
</organism>
<dbReference type="PANTHER" id="PTHR11590">
    <property type="entry name" value="PROTEIN-GLUTAMINE GAMMA-GLUTAMYLTRANSFERASE"/>
    <property type="match status" value="1"/>
</dbReference>
<dbReference type="GO" id="GO:0005525">
    <property type="term" value="F:GTP binding"/>
    <property type="evidence" value="ECO:0007669"/>
    <property type="project" value="UniProtKB-KW"/>
</dbReference>
<evidence type="ECO:0000256" key="15">
    <source>
        <dbReference type="ARBA" id="ARBA00022679"/>
    </source>
</evidence>
<dbReference type="GeneTree" id="ENSGT01050000244866"/>
<evidence type="ECO:0000256" key="22">
    <source>
        <dbReference type="ARBA" id="ARBA00023136"/>
    </source>
</evidence>
<dbReference type="GO" id="GO:0005783">
    <property type="term" value="C:endoplasmic reticulum"/>
    <property type="evidence" value="ECO:0007669"/>
    <property type="project" value="GOC"/>
</dbReference>
<evidence type="ECO:0000256" key="25">
    <source>
        <dbReference type="ARBA" id="ARBA00024222"/>
    </source>
</evidence>
<keyword evidence="45" id="KW-1185">Reference proteome</keyword>
<evidence type="ECO:0000256" key="30">
    <source>
        <dbReference type="ARBA" id="ARBA00041650"/>
    </source>
</evidence>
<dbReference type="GO" id="GO:0006508">
    <property type="term" value="P:proteolysis"/>
    <property type="evidence" value="ECO:0007669"/>
    <property type="project" value="UniProtKB-KW"/>
</dbReference>
<evidence type="ECO:0000256" key="3">
    <source>
        <dbReference type="ARBA" id="ARBA00004173"/>
    </source>
</evidence>
<dbReference type="GO" id="GO:0031012">
    <property type="term" value="C:extracellular matrix"/>
    <property type="evidence" value="ECO:0007669"/>
    <property type="project" value="Ensembl"/>
</dbReference>
<evidence type="ECO:0000256" key="28">
    <source>
        <dbReference type="ARBA" id="ARBA00039019"/>
    </source>
</evidence>
<evidence type="ECO:0000256" key="38">
    <source>
        <dbReference type="ARBA" id="ARBA00047868"/>
    </source>
</evidence>
<evidence type="ECO:0000256" key="24">
    <source>
        <dbReference type="ARBA" id="ARBA00023315"/>
    </source>
</evidence>
<dbReference type="GO" id="GO:1903672">
    <property type="term" value="P:positive regulation of sprouting angiogenesis"/>
    <property type="evidence" value="ECO:0007669"/>
    <property type="project" value="Ensembl"/>
</dbReference>
<comment type="catalytic activity">
    <reaction evidence="27">
        <text>L-glutaminyl-[protein] + L-lysyl-[protein] = [protein]-L-lysyl-N(6)-5-L-glutamyl-[protein] + NH4(+)</text>
        <dbReference type="Rhea" id="RHEA:54816"/>
        <dbReference type="Rhea" id="RHEA-COMP:9752"/>
        <dbReference type="Rhea" id="RHEA-COMP:10207"/>
        <dbReference type="Rhea" id="RHEA-COMP:14005"/>
        <dbReference type="ChEBI" id="CHEBI:28938"/>
        <dbReference type="ChEBI" id="CHEBI:29969"/>
        <dbReference type="ChEBI" id="CHEBI:30011"/>
        <dbReference type="ChEBI" id="CHEBI:138370"/>
        <dbReference type="EC" id="2.3.2.13"/>
    </reaction>
    <physiologicalReaction direction="left-to-right" evidence="27">
        <dbReference type="Rhea" id="RHEA:54817"/>
    </physiologicalReaction>
</comment>
<feature type="active site" evidence="42">
    <location>
        <position position="343"/>
    </location>
</feature>
<keyword evidence="12" id="KW-0964">Secreted</keyword>
<dbReference type="Proteomes" id="UP000694404">
    <property type="component" value="Unplaced"/>
</dbReference>
<evidence type="ECO:0000256" key="13">
    <source>
        <dbReference type="ARBA" id="ARBA00022530"/>
    </source>
</evidence>
<evidence type="ECO:0000313" key="44">
    <source>
        <dbReference type="Ensembl" id="ENSCABP00000005829.1"/>
    </source>
</evidence>
<dbReference type="PANTHER" id="PTHR11590:SF6">
    <property type="entry name" value="PROTEIN-GLUTAMINE GAMMA-GLUTAMYLTRANSFERASE 2"/>
    <property type="match status" value="1"/>
</dbReference>
<dbReference type="GO" id="GO:0008233">
    <property type="term" value="F:peptidase activity"/>
    <property type="evidence" value="ECO:0007669"/>
    <property type="project" value="UniProtKB-KW"/>
</dbReference>
<evidence type="ECO:0000259" key="43">
    <source>
        <dbReference type="SMART" id="SM00460"/>
    </source>
</evidence>
<dbReference type="SUPFAM" id="SSF49309">
    <property type="entry name" value="Transglutaminase, two C-terminal domains"/>
    <property type="match status" value="2"/>
</dbReference>
<keyword evidence="13" id="KW-0272">Extracellular matrix</keyword>
<dbReference type="GO" id="GO:0060445">
    <property type="term" value="P:branching involved in salivary gland morphogenesis"/>
    <property type="evidence" value="ECO:0007669"/>
    <property type="project" value="Ensembl"/>
</dbReference>
<dbReference type="GO" id="GO:0005886">
    <property type="term" value="C:plasma membrane"/>
    <property type="evidence" value="ECO:0007669"/>
    <property type="project" value="UniProtKB-SubCell"/>
</dbReference>
<dbReference type="GO" id="GO:0014046">
    <property type="term" value="P:dopamine secretion"/>
    <property type="evidence" value="ECO:0007669"/>
    <property type="project" value="Ensembl"/>
</dbReference>
<evidence type="ECO:0000256" key="26">
    <source>
        <dbReference type="ARBA" id="ARBA00036377"/>
    </source>
</evidence>
<gene>
    <name evidence="44" type="primary">TGM2</name>
</gene>
<dbReference type="GO" id="GO:0050769">
    <property type="term" value="P:positive regulation of neurogenesis"/>
    <property type="evidence" value="ECO:0007669"/>
    <property type="project" value="Ensembl"/>
</dbReference>
<comment type="catalytic activity">
    <reaction evidence="38">
        <text>L-glutaminyl-[protein] + H2O = L-glutamyl-[protein] + NH4(+)</text>
        <dbReference type="Rhea" id="RHEA:16441"/>
        <dbReference type="Rhea" id="RHEA-COMP:10207"/>
        <dbReference type="Rhea" id="RHEA-COMP:10208"/>
        <dbReference type="ChEBI" id="CHEBI:15377"/>
        <dbReference type="ChEBI" id="CHEBI:28938"/>
        <dbReference type="ChEBI" id="CHEBI:29973"/>
        <dbReference type="ChEBI" id="CHEBI:30011"/>
        <dbReference type="EC" id="3.5.1.44"/>
    </reaction>
    <physiologicalReaction direction="left-to-right" evidence="38">
        <dbReference type="Rhea" id="RHEA:16442"/>
    </physiologicalReaction>
</comment>
<dbReference type="GO" id="GO:0051561">
    <property type="term" value="P:positive regulation of mitochondrial calcium ion concentration"/>
    <property type="evidence" value="ECO:0007669"/>
    <property type="project" value="Ensembl"/>
</dbReference>
<dbReference type="GO" id="GO:0120297">
    <property type="term" value="F:histone dopaminyltransferase activity"/>
    <property type="evidence" value="ECO:0007669"/>
    <property type="project" value="Ensembl"/>
</dbReference>
<keyword evidence="19" id="KW-0106">Calcium</keyword>
<evidence type="ECO:0000256" key="14">
    <source>
        <dbReference type="ARBA" id="ARBA00022670"/>
    </source>
</evidence>
<evidence type="ECO:0000313" key="45">
    <source>
        <dbReference type="Proteomes" id="UP000694404"/>
    </source>
</evidence>
<dbReference type="InterPro" id="IPR001102">
    <property type="entry name" value="Transglutaminase_N"/>
</dbReference>
<dbReference type="InterPro" id="IPR013783">
    <property type="entry name" value="Ig-like_fold"/>
</dbReference>
<dbReference type="OMA" id="CTVGPGE"/>
<dbReference type="InterPro" id="IPR050779">
    <property type="entry name" value="Transglutaminase"/>
</dbReference>
<keyword evidence="17" id="KW-0547">Nucleotide-binding</keyword>
<dbReference type="InterPro" id="IPR014756">
    <property type="entry name" value="Ig_E-set"/>
</dbReference>
<comment type="subcellular location">
    <subcellularLocation>
        <location evidence="4">Cell membrane</location>
    </subcellularLocation>
    <subcellularLocation>
        <location evidence="5">Chromosome</location>
    </subcellularLocation>
    <subcellularLocation>
        <location evidence="7">Cytoplasm</location>
        <location evidence="7">Cytosol</location>
    </subcellularLocation>
    <subcellularLocation>
        <location evidence="3">Mitochondrion</location>
    </subcellularLocation>
    <subcellularLocation>
        <location evidence="2">Nucleus</location>
    </subcellularLocation>
    <subcellularLocation>
        <location evidence="6">Secreted</location>
        <location evidence="6">Extracellular space</location>
        <location evidence="6">Extracellular matrix</location>
    </subcellularLocation>
</comment>
<protein>
    <recommendedName>
        <fullName evidence="29">Protein-glutamine gamma-glutamyltransferase 2</fullName>
        <ecNumber evidence="25">2.3.2.13</ecNumber>
        <ecNumber evidence="28">3.5.1.44</ecNumber>
    </recommendedName>
    <alternativeName>
        <fullName evidence="32">Isopeptidase TGM2</fullName>
    </alternativeName>
    <alternativeName>
        <fullName evidence="34">Protein-glutamine deamidase TGM2</fullName>
    </alternativeName>
    <alternativeName>
        <fullName evidence="33">Protein-glutamine dopaminyltransferase TGM2</fullName>
    </alternativeName>
    <alternativeName>
        <fullName evidence="36">Protein-glutamine histaminyltransferase TGM2</fullName>
    </alternativeName>
    <alternativeName>
        <fullName evidence="37">Protein-glutamine noradrenalinyltransferase TGM2</fullName>
    </alternativeName>
    <alternativeName>
        <fullName evidence="35">Protein-glutamine serotonyltransferase TGM2</fullName>
    </alternativeName>
    <alternativeName>
        <fullName evidence="31">Tissue transglutaminase</fullName>
    </alternativeName>
    <alternativeName>
        <fullName evidence="30">Transglutaminase-2</fullName>
    </alternativeName>
</protein>
<keyword evidence="22" id="KW-0472">Membrane</keyword>
<evidence type="ECO:0000256" key="20">
    <source>
        <dbReference type="ARBA" id="ARBA00023128"/>
    </source>
</evidence>
<keyword evidence="10" id="KW-1003">Cell membrane</keyword>
<evidence type="ECO:0000256" key="8">
    <source>
        <dbReference type="ARBA" id="ARBA00005968"/>
    </source>
</evidence>
<name>A0A8C0GE38_CHEAB</name>
<evidence type="ECO:0000256" key="19">
    <source>
        <dbReference type="ARBA" id="ARBA00022837"/>
    </source>
</evidence>
<proteinExistence type="inferred from homology"/>
<dbReference type="InterPro" id="IPR013808">
    <property type="entry name" value="Transglutaminase_AS"/>
</dbReference>
<dbReference type="GO" id="GO:0010467">
    <property type="term" value="P:gene expression"/>
    <property type="evidence" value="ECO:0007669"/>
    <property type="project" value="Ensembl"/>
</dbReference>
<keyword evidence="15" id="KW-0808">Transferase</keyword>
<feature type="active site" evidence="42">
    <location>
        <position position="285"/>
    </location>
</feature>
<comment type="cofactor">
    <cofactor evidence="1">
        <name>Ca(2+)</name>
        <dbReference type="ChEBI" id="CHEBI:29108"/>
    </cofactor>
</comment>
<comment type="similarity">
    <text evidence="8">Belongs to the transglutaminase superfamily. Transglutaminase family.</text>
</comment>
<dbReference type="GO" id="GO:0120295">
    <property type="term" value="F:histone serotonyltransferase activity"/>
    <property type="evidence" value="ECO:0007669"/>
    <property type="project" value="Ensembl"/>
</dbReference>
<dbReference type="InterPro" id="IPR036985">
    <property type="entry name" value="Transglutaminase-like_sf"/>
</dbReference>
<keyword evidence="11" id="KW-0963">Cytoplasm</keyword>
<keyword evidence="14" id="KW-0645">Protease</keyword>
<evidence type="ECO:0000256" key="36">
    <source>
        <dbReference type="ARBA" id="ARBA00043104"/>
    </source>
</evidence>
<dbReference type="FunFam" id="2.60.40.10:FF:001042">
    <property type="entry name" value="Protein-glutamine gamma-glutamyltransferase 2"/>
    <property type="match status" value="1"/>
</dbReference>
<dbReference type="InterPro" id="IPR036238">
    <property type="entry name" value="Transglutaminase_C_sf"/>
</dbReference>
<dbReference type="EC" id="3.5.1.44" evidence="28"/>
<comment type="catalytic activity">
    <reaction evidence="26">
        <text>L-glutaminyl-[protein] + serotonin = 5-serotonyl-L-glutamyl-[protein] + NH4(+)</text>
        <dbReference type="Rhea" id="RHEA:66552"/>
        <dbReference type="Rhea" id="RHEA-COMP:10207"/>
        <dbReference type="Rhea" id="RHEA-COMP:17052"/>
        <dbReference type="ChEBI" id="CHEBI:28938"/>
        <dbReference type="ChEBI" id="CHEBI:30011"/>
        <dbReference type="ChEBI" id="CHEBI:167174"/>
        <dbReference type="ChEBI" id="CHEBI:350546"/>
    </reaction>
    <physiologicalReaction direction="left-to-right" evidence="26">
        <dbReference type="Rhea" id="RHEA:66553"/>
    </physiologicalReaction>
</comment>
<sequence length="696" mass="77883">MAEALDAVGFADLVLESCNLECESNNRNHMMADMGSQTLVVRRGQSFTITLLFAGRGYEEGVDKLTLNVETGPCPIESSGTKSHFPVSDALQESAWSAVVDHRDGTALSLLIYSPPDARIGRYALTLEASMGYQGTSFRLGEFILLFNPWCPDDSVFLEYEDQRCEFVLTQQGLIYQGSLKFIVPTPWNFGQFEDEILDICLQLLDTNPKFLRDQNRDCSRRNNPVYIGRVVSAMVNCNDDQGVLAGRWDDKYEDGVSPMSWIGSVDILRRWRKYGCQPVRYGQCWVFAAVACTILRCLGIPTRVVTNYNSAHDTNSNLVIDRYLDEMGNLQKTSKDMIWNYHCWVESWMTRPDLPPGCDGWQALDPTPQEKSEGAYCCGPAPVKAIKEGELRLKYDIPFVFAEVSADVVYWVLQKDGSRKKTIHSSTVGKNMSTKSVGKDTREDITHNYKYPEGSDEEREVFAKAELQKSYLTEEEKGVSIKIKVSEGMNNGCDFDVYAVISNNTETERLCRLMFCARTASYNGVVGPECGMKDLLNVVLLPNAEKTVPLRILYEKYGSCLTQDNMIKLVALLFEYQTGDIILGVRDIYVKNPDIKIRVLGEPMQKRKLVAELTLTNPLSTPLSGCVFTLEGAGLTEGQKTQELASPVEPGQEAKVRVDLAPQLSGLHKLVVNFESDKLKGVKGYRNVIVAPLPK</sequence>
<dbReference type="InterPro" id="IPR002931">
    <property type="entry name" value="Transglutaminase-like"/>
</dbReference>
<evidence type="ECO:0000256" key="29">
    <source>
        <dbReference type="ARBA" id="ARBA00040561"/>
    </source>
</evidence>
<comment type="catalytic activity">
    <reaction evidence="40">
        <text>L-glutaminyl-[protein] + (R)-noradrenaline = 5-(R)-noradrenalinyl-L-glutamyl-[protein] + NH4(+)</text>
        <dbReference type="Rhea" id="RHEA:66560"/>
        <dbReference type="Rhea" id="RHEA-COMP:10207"/>
        <dbReference type="Rhea" id="RHEA-COMP:17054"/>
        <dbReference type="ChEBI" id="CHEBI:28938"/>
        <dbReference type="ChEBI" id="CHEBI:30011"/>
        <dbReference type="ChEBI" id="CHEBI:72587"/>
        <dbReference type="ChEBI" id="CHEBI:167178"/>
    </reaction>
    <physiologicalReaction direction="left-to-right" evidence="40">
        <dbReference type="Rhea" id="RHEA:66561"/>
    </physiologicalReaction>
</comment>
<dbReference type="InterPro" id="IPR008958">
    <property type="entry name" value="Transglutaminase_C"/>
</dbReference>
<dbReference type="GO" id="GO:0003810">
    <property type="term" value="F:protein-glutamine gamma-glutamyltransferase activity"/>
    <property type="evidence" value="ECO:0007669"/>
    <property type="project" value="UniProtKB-EC"/>
</dbReference>
<evidence type="ECO:0000256" key="2">
    <source>
        <dbReference type="ARBA" id="ARBA00004123"/>
    </source>
</evidence>
<dbReference type="Pfam" id="PF00927">
    <property type="entry name" value="Transglut_C"/>
    <property type="match status" value="2"/>
</dbReference>
<dbReference type="GO" id="GO:0071314">
    <property type="term" value="P:cellular response to cocaine"/>
    <property type="evidence" value="ECO:0007669"/>
    <property type="project" value="Ensembl"/>
</dbReference>
<dbReference type="GO" id="GO:0043065">
    <property type="term" value="P:positive regulation of apoptotic process"/>
    <property type="evidence" value="ECO:0007669"/>
    <property type="project" value="Ensembl"/>
</dbReference>
<dbReference type="FunFam" id="3.90.260.10:FF:000001">
    <property type="entry name" value="Protein-glutamine gamma-glutamyltransferase 2"/>
    <property type="match status" value="1"/>
</dbReference>
<keyword evidence="16" id="KW-0479">Metal-binding</keyword>
<evidence type="ECO:0000256" key="4">
    <source>
        <dbReference type="ARBA" id="ARBA00004236"/>
    </source>
</evidence>
<evidence type="ECO:0000256" key="7">
    <source>
        <dbReference type="ARBA" id="ARBA00004514"/>
    </source>
</evidence>
<evidence type="ECO:0000256" key="12">
    <source>
        <dbReference type="ARBA" id="ARBA00022525"/>
    </source>
</evidence>
<evidence type="ECO:0000256" key="27">
    <source>
        <dbReference type="ARBA" id="ARBA00036876"/>
    </source>
</evidence>
<dbReference type="Pfam" id="PF01841">
    <property type="entry name" value="Transglut_core"/>
    <property type="match status" value="1"/>
</dbReference>
<evidence type="ECO:0000256" key="10">
    <source>
        <dbReference type="ARBA" id="ARBA00022475"/>
    </source>
</evidence>
<accession>A0A8C0GE38</accession>
<evidence type="ECO:0000256" key="9">
    <source>
        <dbReference type="ARBA" id="ARBA00022454"/>
    </source>
</evidence>